<dbReference type="Proteomes" id="UP000317650">
    <property type="component" value="Chromosome 10"/>
</dbReference>
<dbReference type="Gene3D" id="1.25.70.10">
    <property type="entry name" value="Transcription termination factor 3, mitochondrial"/>
    <property type="match status" value="2"/>
</dbReference>
<keyword evidence="3" id="KW-0809">Transit peptide</keyword>
<gene>
    <name evidence="4" type="ORF">C4D60_Mb10t00850</name>
</gene>
<dbReference type="PANTHER" id="PTHR13068">
    <property type="entry name" value="CGI-12 PROTEIN-RELATED"/>
    <property type="match status" value="1"/>
</dbReference>
<proteinExistence type="inferred from homology"/>
<evidence type="ECO:0000256" key="2">
    <source>
        <dbReference type="ARBA" id="ARBA00022472"/>
    </source>
</evidence>
<evidence type="ECO:0000256" key="3">
    <source>
        <dbReference type="ARBA" id="ARBA00022946"/>
    </source>
</evidence>
<organism evidence="4 5">
    <name type="scientific">Musa balbisiana</name>
    <name type="common">Banana</name>
    <dbReference type="NCBI Taxonomy" id="52838"/>
    <lineage>
        <taxon>Eukaryota</taxon>
        <taxon>Viridiplantae</taxon>
        <taxon>Streptophyta</taxon>
        <taxon>Embryophyta</taxon>
        <taxon>Tracheophyta</taxon>
        <taxon>Spermatophyta</taxon>
        <taxon>Magnoliopsida</taxon>
        <taxon>Liliopsida</taxon>
        <taxon>Zingiberales</taxon>
        <taxon>Musaceae</taxon>
        <taxon>Musa</taxon>
    </lineage>
</organism>
<dbReference type="InterPro" id="IPR038538">
    <property type="entry name" value="MTERF_sf"/>
</dbReference>
<keyword evidence="5" id="KW-1185">Reference proteome</keyword>
<evidence type="ECO:0000256" key="1">
    <source>
        <dbReference type="ARBA" id="ARBA00007692"/>
    </source>
</evidence>
<dbReference type="PANTHER" id="PTHR13068:SF236">
    <property type="entry name" value="OS02G0749800 PROTEIN"/>
    <property type="match status" value="1"/>
</dbReference>
<reference evidence="4 5" key="1">
    <citation type="journal article" date="2019" name="Nat. Plants">
        <title>Genome sequencing of Musa balbisiana reveals subgenome evolution and function divergence in polyploid bananas.</title>
        <authorList>
            <person name="Yao X."/>
        </authorList>
    </citation>
    <scope>NUCLEOTIDE SEQUENCE [LARGE SCALE GENOMIC DNA]</scope>
    <source>
        <strain evidence="5">cv. DH-PKW</strain>
        <tissue evidence="4">Leaves</tissue>
    </source>
</reference>
<evidence type="ECO:0000313" key="5">
    <source>
        <dbReference type="Proteomes" id="UP000317650"/>
    </source>
</evidence>
<comment type="similarity">
    <text evidence="1">Belongs to the mTERF family.</text>
</comment>
<dbReference type="FunFam" id="1.25.70.10:FF:000001">
    <property type="entry name" value="Mitochondrial transcription termination factor-like"/>
    <property type="match status" value="1"/>
</dbReference>
<name>A0A4S8IUK0_MUSBA</name>
<dbReference type="InterPro" id="IPR003690">
    <property type="entry name" value="MTERF"/>
</dbReference>
<keyword evidence="2" id="KW-0806">Transcription termination</keyword>
<accession>A0A4S8IUK0</accession>
<protein>
    <submittedName>
        <fullName evidence="4">Uncharacterized protein</fullName>
    </submittedName>
</protein>
<dbReference type="Pfam" id="PF02536">
    <property type="entry name" value="mTERF"/>
    <property type="match status" value="1"/>
</dbReference>
<keyword evidence="2" id="KW-0804">Transcription</keyword>
<dbReference type="GO" id="GO:0003676">
    <property type="term" value="F:nucleic acid binding"/>
    <property type="evidence" value="ECO:0007669"/>
    <property type="project" value="InterPro"/>
</dbReference>
<dbReference type="STRING" id="52838.A0A4S8IUK0"/>
<dbReference type="GO" id="GO:0006353">
    <property type="term" value="P:DNA-templated transcription termination"/>
    <property type="evidence" value="ECO:0007669"/>
    <property type="project" value="UniProtKB-KW"/>
</dbReference>
<evidence type="ECO:0000313" key="4">
    <source>
        <dbReference type="EMBL" id="THU52139.1"/>
    </source>
</evidence>
<dbReference type="AlphaFoldDB" id="A0A4S8IUK0"/>
<dbReference type="EMBL" id="PYDT01000008">
    <property type="protein sequence ID" value="THU52139.1"/>
    <property type="molecule type" value="Genomic_DNA"/>
</dbReference>
<keyword evidence="2" id="KW-0805">Transcription regulation</keyword>
<sequence length="384" mass="44311">MMFLVQKRLFCLFPRNNSSIYLSSYQLCSLFNFSTAKYESSEHSSNFIVVNPLQSCELSSEKAAKTAKYDTCRINSSSLSIEFFKQNGWSDAQVMKLTQKSPRLLRAKVETTLKPKMRPLQDMGFSVTEIVQLVSKYPTILLRNIQPNLNFLRSLLGSNERLRKACWRNIFLLTSSLARTIEPNISLLRECGISDECIARMVVWNPGFVVRKNKFIKEVMDHVEELGVPRDCGMFPHALLCVLTMSRSNCDATFATLKSFGWSQPDIVAILRKNPCVWRLSKNNISDKITFLMKEAGCELQYIIRNPWILSYSLEKRVRPRHEVINFLEQNKLLDKRHSLLSVMPLTEQKFMNKYLFPYKEKFAALYNAYVAAVQGTHHVVAEN</sequence>
<comment type="caution">
    <text evidence="4">The sequence shown here is derived from an EMBL/GenBank/DDBJ whole genome shotgun (WGS) entry which is preliminary data.</text>
</comment>
<dbReference type="SMART" id="SM00733">
    <property type="entry name" value="Mterf"/>
    <property type="match status" value="6"/>
</dbReference>